<dbReference type="SUPFAM" id="SSF48173">
    <property type="entry name" value="Cryptochrome/photolyase FAD-binding domain"/>
    <property type="match status" value="1"/>
</dbReference>
<feature type="region of interest" description="Disordered" evidence="7">
    <location>
        <begin position="449"/>
        <end position="469"/>
    </location>
</feature>
<dbReference type="PRINTS" id="PR00147">
    <property type="entry name" value="DNAPHOTLYASE"/>
</dbReference>
<dbReference type="eggNOG" id="COG0415">
    <property type="taxonomic scope" value="Bacteria"/>
</dbReference>
<feature type="compositionally biased region" description="Basic residues" evidence="7">
    <location>
        <begin position="501"/>
        <end position="518"/>
    </location>
</feature>
<feature type="compositionally biased region" description="Basic and acidic residues" evidence="7">
    <location>
        <begin position="449"/>
        <end position="458"/>
    </location>
</feature>
<dbReference type="SUPFAM" id="SSF52425">
    <property type="entry name" value="Cryptochrome/photolyase, N-terminal domain"/>
    <property type="match status" value="1"/>
</dbReference>
<keyword evidence="10" id="KW-1185">Reference proteome</keyword>
<dbReference type="GO" id="GO:0003904">
    <property type="term" value="F:deoxyribodipyrimidine photo-lyase activity"/>
    <property type="evidence" value="ECO:0007669"/>
    <property type="project" value="TreeGrafter"/>
</dbReference>
<evidence type="ECO:0000256" key="6">
    <source>
        <dbReference type="RuleBase" id="RU004182"/>
    </source>
</evidence>
<dbReference type="PANTHER" id="PTHR11455:SF9">
    <property type="entry name" value="CRYPTOCHROME CIRCADIAN CLOCK 5 ISOFORM X1"/>
    <property type="match status" value="1"/>
</dbReference>
<evidence type="ECO:0000313" key="9">
    <source>
        <dbReference type="EMBL" id="ADV63857.1"/>
    </source>
</evidence>
<dbReference type="InterPro" id="IPR002081">
    <property type="entry name" value="Cryptochrome/DNA_photolyase_1"/>
</dbReference>
<protein>
    <submittedName>
        <fullName evidence="9">DNA photolyase FAD-binding protein</fullName>
    </submittedName>
</protein>
<dbReference type="Gene3D" id="1.25.40.80">
    <property type="match status" value="1"/>
</dbReference>
<dbReference type="OrthoDB" id="9772484at2"/>
<dbReference type="GO" id="GO:0003677">
    <property type="term" value="F:DNA binding"/>
    <property type="evidence" value="ECO:0007669"/>
    <property type="project" value="TreeGrafter"/>
</dbReference>
<comment type="cofactor">
    <cofactor evidence="1">
        <name>(6R)-5,10-methylene-5,6,7,8-tetrahydrofolate</name>
        <dbReference type="ChEBI" id="CHEBI:15636"/>
    </cofactor>
</comment>
<dbReference type="InParanoid" id="E8R5A4"/>
<feature type="region of interest" description="Disordered" evidence="7">
    <location>
        <begin position="501"/>
        <end position="559"/>
    </location>
</feature>
<evidence type="ECO:0000313" key="10">
    <source>
        <dbReference type="Proteomes" id="UP000008631"/>
    </source>
</evidence>
<dbReference type="Gene3D" id="1.10.579.10">
    <property type="entry name" value="DNA Cyclobutane Dipyrimidine Photolyase, subunit A, domain 3"/>
    <property type="match status" value="1"/>
</dbReference>
<gene>
    <name evidence="9" type="ordered locus">Isop_3295</name>
</gene>
<dbReference type="HOGENOM" id="CLU_010348_7_1_0"/>
<feature type="compositionally biased region" description="Low complexity" evidence="7">
    <location>
        <begin position="519"/>
        <end position="530"/>
    </location>
</feature>
<dbReference type="Pfam" id="PF03441">
    <property type="entry name" value="FAD_binding_7"/>
    <property type="match status" value="1"/>
</dbReference>
<dbReference type="AlphaFoldDB" id="E8R5A4"/>
<evidence type="ECO:0000256" key="2">
    <source>
        <dbReference type="ARBA" id="ARBA00022630"/>
    </source>
</evidence>
<feature type="binding site" evidence="5">
    <location>
        <position position="293"/>
    </location>
    <ligand>
        <name>FAD</name>
        <dbReference type="ChEBI" id="CHEBI:57692"/>
    </ligand>
</feature>
<keyword evidence="3 5" id="KW-0274">FAD</keyword>
<organism evidence="9 10">
    <name type="scientific">Isosphaera pallida (strain ATCC 43644 / DSM 9630 / IS1B)</name>
    <dbReference type="NCBI Taxonomy" id="575540"/>
    <lineage>
        <taxon>Bacteria</taxon>
        <taxon>Pseudomonadati</taxon>
        <taxon>Planctomycetota</taxon>
        <taxon>Planctomycetia</taxon>
        <taxon>Isosphaerales</taxon>
        <taxon>Isosphaeraceae</taxon>
        <taxon>Isosphaera</taxon>
    </lineage>
</organism>
<dbReference type="EMBL" id="CP002353">
    <property type="protein sequence ID" value="ADV63857.1"/>
    <property type="molecule type" value="Genomic_DNA"/>
</dbReference>
<dbReference type="InterPro" id="IPR036155">
    <property type="entry name" value="Crypto/Photolyase_N_sf"/>
</dbReference>
<keyword evidence="4 6" id="KW-0157">Chromophore</keyword>
<dbReference type="PROSITE" id="PS51645">
    <property type="entry name" value="PHR_CRY_ALPHA_BETA"/>
    <property type="match status" value="1"/>
</dbReference>
<dbReference type="STRING" id="575540.Isop_3295"/>
<dbReference type="PANTHER" id="PTHR11455">
    <property type="entry name" value="CRYPTOCHROME"/>
    <property type="match status" value="1"/>
</dbReference>
<name>E8R5A4_ISOPI</name>
<reference key="1">
    <citation type="submission" date="2010-11" db="EMBL/GenBank/DDBJ databases">
        <title>The complete sequence of chromosome of Isophaera pallida ATCC 43644.</title>
        <authorList>
            <consortium name="US DOE Joint Genome Institute (JGI-PGF)"/>
            <person name="Lucas S."/>
            <person name="Copeland A."/>
            <person name="Lapidus A."/>
            <person name="Bruce D."/>
            <person name="Goodwin L."/>
            <person name="Pitluck S."/>
            <person name="Kyrpides N."/>
            <person name="Mavromatis K."/>
            <person name="Pagani I."/>
            <person name="Ivanova N."/>
            <person name="Saunders E."/>
            <person name="Brettin T."/>
            <person name="Detter J.C."/>
            <person name="Han C."/>
            <person name="Tapia R."/>
            <person name="Land M."/>
            <person name="Hauser L."/>
            <person name="Markowitz V."/>
            <person name="Cheng J.-F."/>
            <person name="Hugenholtz P."/>
            <person name="Woyke T."/>
            <person name="Wu D."/>
            <person name="Eisen J.A."/>
        </authorList>
    </citation>
    <scope>NUCLEOTIDE SEQUENCE</scope>
    <source>
        <strain>ATCC 43644</strain>
    </source>
</reference>
<dbReference type="Pfam" id="PF00875">
    <property type="entry name" value="DNA_photolyase"/>
    <property type="match status" value="1"/>
</dbReference>
<dbReference type="PROSITE" id="PS00394">
    <property type="entry name" value="DNA_PHOTOLYASES_1_1"/>
    <property type="match status" value="1"/>
</dbReference>
<evidence type="ECO:0000256" key="4">
    <source>
        <dbReference type="ARBA" id="ARBA00022991"/>
    </source>
</evidence>
<evidence type="ECO:0000256" key="5">
    <source>
        <dbReference type="PIRSR" id="PIRSR602081-1"/>
    </source>
</evidence>
<dbReference type="GO" id="GO:0006139">
    <property type="term" value="P:nucleobase-containing compound metabolic process"/>
    <property type="evidence" value="ECO:0007669"/>
    <property type="project" value="UniProtKB-ARBA"/>
</dbReference>
<dbReference type="RefSeq" id="WP_013566145.1">
    <property type="nucleotide sequence ID" value="NC_014962.1"/>
</dbReference>
<dbReference type="GO" id="GO:0009416">
    <property type="term" value="P:response to light stimulus"/>
    <property type="evidence" value="ECO:0007669"/>
    <property type="project" value="TreeGrafter"/>
</dbReference>
<dbReference type="InterPro" id="IPR036134">
    <property type="entry name" value="Crypto/Photolyase_FAD-like_sf"/>
</dbReference>
<evidence type="ECO:0000256" key="3">
    <source>
        <dbReference type="ARBA" id="ARBA00022827"/>
    </source>
</evidence>
<sequence>MRREPIPKPGEEFVAPPGGAVWWIKRDMRLADNEALTRAVAEHSLVLPVFLHEPTLLAQAETSAMHWDAWTQALAELRRRVRRAGAEILVGWGEAVESFEAIRAVFPFTHIYAHEEIGGAFTFQRDRAVRAWCRRRGVTVIERPQSSVQRGGVDRDRMGELWRSRIVAPPALPEVAAIPLTSELRTWAATTPTAPPQAEVIGWRRPSEWQNVNESSAWATLDSFLEQRGRGYSGGISSPNTAFESGSRLSVHLAWGTLSLRQAYQATQARLRELERDPAAHDATRWRRSLRSFLARLHWRDHFIQRLETEPEMEFRPLHPAYDALEAEDDPELLERWRRGLTGFPLVDAVMRCLATTGFCNFRMRAMAVSVACHALRLDWRTIHPHLAGVFRDYEPGIHFSQLQMQAGVVGINTIRSYNPFKQALDHDPDARFITRWIPELRDLPAERIHSFDQDPPRSSETTYPPPVVDHRTRTRAWVERLYQLRSTPEAEAIAVEVWRRHGSRRSPHPRPRSKSRRPSAAGSSPTQPRRPSRRAARPDDPRQGRLFSAGRSTPEESD</sequence>
<proteinExistence type="inferred from homology"/>
<feature type="domain" description="Photolyase/cryptochrome alpha/beta" evidence="8">
    <location>
        <begin position="18"/>
        <end position="148"/>
    </location>
</feature>
<comment type="similarity">
    <text evidence="6">Belongs to the DNA photolyase family.</text>
</comment>
<evidence type="ECO:0000256" key="1">
    <source>
        <dbReference type="ARBA" id="ARBA00001932"/>
    </source>
</evidence>
<dbReference type="Gene3D" id="3.40.50.620">
    <property type="entry name" value="HUPs"/>
    <property type="match status" value="1"/>
</dbReference>
<dbReference type="GO" id="GO:0006950">
    <property type="term" value="P:response to stress"/>
    <property type="evidence" value="ECO:0007669"/>
    <property type="project" value="UniProtKB-ARBA"/>
</dbReference>
<evidence type="ECO:0000259" key="8">
    <source>
        <dbReference type="PROSITE" id="PS51645"/>
    </source>
</evidence>
<accession>E8R5A4</accession>
<keyword evidence="2 5" id="KW-0285">Flavoprotein</keyword>
<comment type="cofactor">
    <cofactor evidence="5">
        <name>FAD</name>
        <dbReference type="ChEBI" id="CHEBI:57692"/>
    </cofactor>
    <text evidence="5">Binds 1 FAD per subunit.</text>
</comment>
<evidence type="ECO:0000256" key="7">
    <source>
        <dbReference type="SAM" id="MobiDB-lite"/>
    </source>
</evidence>
<reference evidence="9 10" key="2">
    <citation type="journal article" date="2011" name="Stand. Genomic Sci.">
        <title>Complete genome sequence of Isosphaera pallida type strain (IS1B).</title>
        <authorList>
            <consortium name="US DOE Joint Genome Institute (JGI-PGF)"/>
            <person name="Goker M."/>
            <person name="Cleland D."/>
            <person name="Saunders E."/>
            <person name="Lapidus A."/>
            <person name="Nolan M."/>
            <person name="Lucas S."/>
            <person name="Hammon N."/>
            <person name="Deshpande S."/>
            <person name="Cheng J.F."/>
            <person name="Tapia R."/>
            <person name="Han C."/>
            <person name="Goodwin L."/>
            <person name="Pitluck S."/>
            <person name="Liolios K."/>
            <person name="Pagani I."/>
            <person name="Ivanova N."/>
            <person name="Mavromatis K."/>
            <person name="Pati A."/>
            <person name="Chen A."/>
            <person name="Palaniappan K."/>
            <person name="Land M."/>
            <person name="Hauser L."/>
            <person name="Chang Y.J."/>
            <person name="Jeffries C.D."/>
            <person name="Detter J.C."/>
            <person name="Beck B."/>
            <person name="Woyke T."/>
            <person name="Bristow J."/>
            <person name="Eisen J.A."/>
            <person name="Markowitz V."/>
            <person name="Hugenholtz P."/>
            <person name="Kyrpides N.C."/>
            <person name="Klenk H.P."/>
        </authorList>
    </citation>
    <scope>NUCLEOTIDE SEQUENCE [LARGE SCALE GENOMIC DNA]</scope>
    <source>
        <strain evidence="10">ATCC 43644 / DSM 9630 / IS1B</strain>
    </source>
</reference>
<dbReference type="InterPro" id="IPR005101">
    <property type="entry name" value="Cryptochr/Photolyase_FAD-bd"/>
</dbReference>
<dbReference type="InterPro" id="IPR018394">
    <property type="entry name" value="DNA_photolyase_1_CS_C"/>
</dbReference>
<feature type="binding site" evidence="5">
    <location>
        <position position="232"/>
    </location>
    <ligand>
        <name>FAD</name>
        <dbReference type="ChEBI" id="CHEBI:57692"/>
    </ligand>
</feature>
<dbReference type="KEGG" id="ipa:Isop_3295"/>
<dbReference type="FunCoup" id="E8R5A4">
    <property type="interactions" value="295"/>
</dbReference>
<dbReference type="Proteomes" id="UP000008631">
    <property type="component" value="Chromosome"/>
</dbReference>
<dbReference type="GO" id="GO:0071949">
    <property type="term" value="F:FAD binding"/>
    <property type="evidence" value="ECO:0007669"/>
    <property type="project" value="TreeGrafter"/>
</dbReference>
<dbReference type="InterPro" id="IPR014729">
    <property type="entry name" value="Rossmann-like_a/b/a_fold"/>
</dbReference>
<dbReference type="InterPro" id="IPR006050">
    <property type="entry name" value="DNA_photolyase_N"/>
</dbReference>